<proteinExistence type="predicted"/>
<comment type="caution">
    <text evidence="4">The sequence shown here is derived from an EMBL/GenBank/DDBJ whole genome shotgun (WGS) entry which is preliminary data.</text>
</comment>
<dbReference type="Pfam" id="PF20820">
    <property type="entry name" value="Fib-H_N"/>
    <property type="match status" value="1"/>
</dbReference>
<reference evidence="4" key="1">
    <citation type="submission" date="2022-05" db="EMBL/GenBank/DDBJ databases">
        <authorList>
            <person name="Okamura Y."/>
        </authorList>
    </citation>
    <scope>NUCLEOTIDE SEQUENCE</scope>
</reference>
<protein>
    <recommendedName>
        <fullName evidence="3">Fibroin heavy chain N-terminal domain-containing protein</fullName>
    </recommendedName>
</protein>
<accession>A0A9P0TFP0</accession>
<dbReference type="AlphaFoldDB" id="A0A9P0TFP0"/>
<sequence>MRVTTFVILCCALQYVSADAIDDALQYALRNGRLETKKVNETDEVDYDSTGNAYEKSTTTKEYEAYGDVDKDVTGDDVKVKTIVIKTDSTGHETIWEEDVLIHKKNQPGSSAETETRTVLSSKPRGPLNAGPTVIVENNSRQSAASIESSVSTATSGSAPGPIIGFNIPVQYSPYGNQAGASATAAATAGSAGGVNYGLNGFYGGVGGVGQDTIVINNSGASGSSSSAAAASSAASSGNSLAEQEALLEATEAAEAAAIAAASARYAPYDFLEDKALDQQLPPLLPQPPPQVQTAVET</sequence>
<feature type="signal peptide" evidence="2">
    <location>
        <begin position="1"/>
        <end position="18"/>
    </location>
</feature>
<dbReference type="InterPro" id="IPR049376">
    <property type="entry name" value="Fib-H_N_sf"/>
</dbReference>
<name>A0A9P0TFP0_PIEBR</name>
<gene>
    <name evidence="4" type="ORF">PIBRA_LOCUS8000</name>
</gene>
<feature type="compositionally biased region" description="Polar residues" evidence="1">
    <location>
        <begin position="107"/>
        <end position="121"/>
    </location>
</feature>
<dbReference type="Proteomes" id="UP001152562">
    <property type="component" value="Unassembled WGS sequence"/>
</dbReference>
<evidence type="ECO:0000313" key="5">
    <source>
        <dbReference type="Proteomes" id="UP001152562"/>
    </source>
</evidence>
<evidence type="ECO:0000313" key="4">
    <source>
        <dbReference type="EMBL" id="CAH4031514.1"/>
    </source>
</evidence>
<dbReference type="Gene3D" id="6.20.280.10">
    <property type="match status" value="1"/>
</dbReference>
<keyword evidence="5" id="KW-1185">Reference proteome</keyword>
<evidence type="ECO:0000259" key="3">
    <source>
        <dbReference type="Pfam" id="PF20820"/>
    </source>
</evidence>
<dbReference type="InterPro" id="IPR049375">
    <property type="entry name" value="Fib-H_N"/>
</dbReference>
<feature type="region of interest" description="Disordered" evidence="1">
    <location>
        <begin position="106"/>
        <end position="133"/>
    </location>
</feature>
<dbReference type="EMBL" id="CALOZG010000015">
    <property type="protein sequence ID" value="CAH4031514.1"/>
    <property type="molecule type" value="Genomic_DNA"/>
</dbReference>
<keyword evidence="2" id="KW-0732">Signal</keyword>
<organism evidence="4 5">
    <name type="scientific">Pieris brassicae</name>
    <name type="common">White butterfly</name>
    <name type="synonym">Large white butterfly</name>
    <dbReference type="NCBI Taxonomy" id="7116"/>
    <lineage>
        <taxon>Eukaryota</taxon>
        <taxon>Metazoa</taxon>
        <taxon>Ecdysozoa</taxon>
        <taxon>Arthropoda</taxon>
        <taxon>Hexapoda</taxon>
        <taxon>Insecta</taxon>
        <taxon>Pterygota</taxon>
        <taxon>Neoptera</taxon>
        <taxon>Endopterygota</taxon>
        <taxon>Lepidoptera</taxon>
        <taxon>Glossata</taxon>
        <taxon>Ditrysia</taxon>
        <taxon>Papilionoidea</taxon>
        <taxon>Pieridae</taxon>
        <taxon>Pierinae</taxon>
        <taxon>Pieris</taxon>
    </lineage>
</organism>
<feature type="chain" id="PRO_5040320973" description="Fibroin heavy chain N-terminal domain-containing protein" evidence="2">
    <location>
        <begin position="19"/>
        <end position="298"/>
    </location>
</feature>
<evidence type="ECO:0000256" key="1">
    <source>
        <dbReference type="SAM" id="MobiDB-lite"/>
    </source>
</evidence>
<feature type="domain" description="Fibroin heavy chain N-terminal" evidence="3">
    <location>
        <begin position="37"/>
        <end position="105"/>
    </location>
</feature>
<evidence type="ECO:0000256" key="2">
    <source>
        <dbReference type="SAM" id="SignalP"/>
    </source>
</evidence>